<dbReference type="Proteomes" id="UP000289703">
    <property type="component" value="Unassembled WGS sequence"/>
</dbReference>
<sequence>MRTYIYIVALLMLFTSCDDWLDIKPKGKIIPQKVEDYRLLMDQAYSRGESVGVVESYGGDLYLSDDIVITDDRFESKYGESIRNAYTFEDHIYLEEQEDPDWTTIYNQIYMCNIVIAEVKSATGGEDEKNQLYAEAIIHRAFAYLNLVNLYGKHYNSSTAATDLGVPLLIEPAIEGSLERSTVKDVYDLILSDLDAVYNDLPGVQEQSYRPSKASASALLARTYLLMGDFNKALSNADESLSYYNFMYNYNELPKNAWYANMIDLPNNHENKEQILWKEPQNSYELIYPSQQLKDLYDLENDLRFTGMFETEWFPPYADKIYLQEYLVGRTCGLSVPEMILTRAECNARNGNISDAMSDVNLIRQNRIKTEAYTELTATDAADALIKVKQERRRELAFKGSRWFDIKRYNAYDDANISIDHSVAGKSHILLPGDNKWAQPIARKYILKNREIEQNPR</sequence>
<reference evidence="8 9" key="1">
    <citation type="submission" date="2019-01" db="EMBL/GenBank/DDBJ databases">
        <title>Ancylomarina salipaludis sp. nov., isolated from a salt marsh.</title>
        <authorList>
            <person name="Yoon J.-H."/>
        </authorList>
    </citation>
    <scope>NUCLEOTIDE SEQUENCE [LARGE SCALE GENOMIC DNA]</scope>
    <source>
        <strain evidence="8 9">SHSM-M15</strain>
    </source>
</reference>
<evidence type="ECO:0000256" key="1">
    <source>
        <dbReference type="ARBA" id="ARBA00004442"/>
    </source>
</evidence>
<dbReference type="InterPro" id="IPR011990">
    <property type="entry name" value="TPR-like_helical_dom_sf"/>
</dbReference>
<evidence type="ECO:0000256" key="5">
    <source>
        <dbReference type="ARBA" id="ARBA00023237"/>
    </source>
</evidence>
<dbReference type="AlphaFoldDB" id="A0A4Q1JJI8"/>
<keyword evidence="9" id="KW-1185">Reference proteome</keyword>
<comment type="caution">
    <text evidence="8">The sequence shown here is derived from an EMBL/GenBank/DDBJ whole genome shotgun (WGS) entry which is preliminary data.</text>
</comment>
<evidence type="ECO:0000259" key="6">
    <source>
        <dbReference type="Pfam" id="PF07980"/>
    </source>
</evidence>
<name>A0A4Q1JJI8_9BACT</name>
<evidence type="ECO:0000259" key="7">
    <source>
        <dbReference type="Pfam" id="PF14322"/>
    </source>
</evidence>
<comment type="subcellular location">
    <subcellularLocation>
        <location evidence="1">Cell outer membrane</location>
    </subcellularLocation>
</comment>
<dbReference type="InterPro" id="IPR012944">
    <property type="entry name" value="SusD_RagB_dom"/>
</dbReference>
<keyword evidence="3" id="KW-0732">Signal</keyword>
<dbReference type="OrthoDB" id="729505at2"/>
<accession>A0A4Q1JJI8</accession>
<dbReference type="Pfam" id="PF07980">
    <property type="entry name" value="SusD_RagB"/>
    <property type="match status" value="1"/>
</dbReference>
<dbReference type="Pfam" id="PF14322">
    <property type="entry name" value="SusD-like_3"/>
    <property type="match status" value="1"/>
</dbReference>
<dbReference type="Gene3D" id="1.25.40.390">
    <property type="match status" value="1"/>
</dbReference>
<gene>
    <name evidence="8" type="ORF">EO244_12840</name>
</gene>
<evidence type="ECO:0000256" key="3">
    <source>
        <dbReference type="ARBA" id="ARBA00022729"/>
    </source>
</evidence>
<keyword evidence="5" id="KW-0998">Cell outer membrane</keyword>
<evidence type="ECO:0000313" key="9">
    <source>
        <dbReference type="Proteomes" id="UP000289703"/>
    </source>
</evidence>
<dbReference type="EMBL" id="SAXA01000012">
    <property type="protein sequence ID" value="RXQ90984.1"/>
    <property type="molecule type" value="Genomic_DNA"/>
</dbReference>
<dbReference type="InterPro" id="IPR033985">
    <property type="entry name" value="SusD-like_N"/>
</dbReference>
<comment type="similarity">
    <text evidence="2">Belongs to the SusD family.</text>
</comment>
<dbReference type="RefSeq" id="WP_129255085.1">
    <property type="nucleotide sequence ID" value="NZ_SAXA01000012.1"/>
</dbReference>
<keyword evidence="4" id="KW-0472">Membrane</keyword>
<proteinExistence type="inferred from homology"/>
<feature type="domain" description="RagB/SusD" evidence="6">
    <location>
        <begin position="338"/>
        <end position="456"/>
    </location>
</feature>
<evidence type="ECO:0000256" key="2">
    <source>
        <dbReference type="ARBA" id="ARBA00006275"/>
    </source>
</evidence>
<protein>
    <submittedName>
        <fullName evidence="8">RagB/SusD family nutrient uptake outer membrane protein</fullName>
    </submittedName>
</protein>
<evidence type="ECO:0000313" key="8">
    <source>
        <dbReference type="EMBL" id="RXQ90984.1"/>
    </source>
</evidence>
<dbReference type="PROSITE" id="PS51257">
    <property type="entry name" value="PROKAR_LIPOPROTEIN"/>
    <property type="match status" value="1"/>
</dbReference>
<evidence type="ECO:0000256" key="4">
    <source>
        <dbReference type="ARBA" id="ARBA00023136"/>
    </source>
</evidence>
<organism evidence="8 9">
    <name type="scientific">Ancylomarina salipaludis</name>
    <dbReference type="NCBI Taxonomy" id="2501299"/>
    <lineage>
        <taxon>Bacteria</taxon>
        <taxon>Pseudomonadati</taxon>
        <taxon>Bacteroidota</taxon>
        <taxon>Bacteroidia</taxon>
        <taxon>Marinilabiliales</taxon>
        <taxon>Marinifilaceae</taxon>
        <taxon>Ancylomarina</taxon>
    </lineage>
</organism>
<feature type="domain" description="SusD-like N-terminal" evidence="7">
    <location>
        <begin position="19"/>
        <end position="225"/>
    </location>
</feature>
<dbReference type="GO" id="GO:0009279">
    <property type="term" value="C:cell outer membrane"/>
    <property type="evidence" value="ECO:0007669"/>
    <property type="project" value="UniProtKB-SubCell"/>
</dbReference>
<dbReference type="SUPFAM" id="SSF48452">
    <property type="entry name" value="TPR-like"/>
    <property type="match status" value="1"/>
</dbReference>